<accession>A0ABV5SN31</accession>
<keyword evidence="3" id="KW-0378">Hydrolase</keyword>
<dbReference type="GO" id="GO:0016787">
    <property type="term" value="F:hydrolase activity"/>
    <property type="evidence" value="ECO:0007669"/>
    <property type="project" value="UniProtKB-KW"/>
</dbReference>
<dbReference type="Pfam" id="PF06259">
    <property type="entry name" value="Abhydrolase_8"/>
    <property type="match status" value="1"/>
</dbReference>
<comment type="caution">
    <text evidence="3">The sequence shown here is derived from an EMBL/GenBank/DDBJ whole genome shotgun (WGS) entry which is preliminary data.</text>
</comment>
<name>A0ABV5SN31_9MICO</name>
<keyword evidence="4" id="KW-1185">Reference proteome</keyword>
<feature type="coiled-coil region" evidence="1">
    <location>
        <begin position="82"/>
        <end position="109"/>
    </location>
</feature>
<sequence length="603" mass="63956">MGWTDENPSAGDIGRIRAVARSRQASADDVDGALGRLDTAAATASSDGWTGEAREKFLTLVAAPRPDLRRLARGMAHHAEHLSGYADTLEELQHTEQRLRDRRDELEGERFAAGYRLGMLTSPVSARAASSVSDDARDRAQERIDEAEAGLVELEVEWQELIEARRRADSTLVSHLGDTVAGVGRIDDLAVSSSSATGLLDELETMSPTDLAVLLELHPELADKLLKAPPGEVAAWWAGLARGAQRALISGMPAVIGNLGGVPYRIRDVANRAELATAIAEADAAGDVRRLESLEAIRKSLGERAGVPRQLIAFIDEGDPLAAVSVGDLDAADDVTFSIPGMSTTAENMPTWARGAQNLYAEQRAVAGDAPRAVVAWIGYDTPPVPFVGNLDLGVAQSGYARDGATRLVAELEGFTATRQDRSVNLYVVAHSYGTTTAAYALATTDLGVDAFVSLGSAGIDPAIALEDLHVDHAYAGQARDVIPLVEAGKGDEWAGIGRDLSGRANPISPGSGFIAFGVDGEPDDANQRPVTAHDPLMPYDATDGAGYFDDRTESLRNVALVTTGREADISEYVKPGLTMTERGYLTPGRGYGWTDLGQDGPR</sequence>
<protein>
    <submittedName>
        <fullName evidence="3">Alpha/beta hydrolase</fullName>
    </submittedName>
</protein>
<dbReference type="SUPFAM" id="SSF53474">
    <property type="entry name" value="alpha/beta-Hydrolases"/>
    <property type="match status" value="1"/>
</dbReference>
<proteinExistence type="predicted"/>
<reference evidence="3 4" key="1">
    <citation type="submission" date="2024-09" db="EMBL/GenBank/DDBJ databases">
        <authorList>
            <person name="Sun Q."/>
            <person name="Mori K."/>
        </authorList>
    </citation>
    <scope>NUCLEOTIDE SEQUENCE [LARGE SCALE GENOMIC DNA]</scope>
    <source>
        <strain evidence="3 4">JCM 14321</strain>
    </source>
</reference>
<dbReference type="InterPro" id="IPR029058">
    <property type="entry name" value="AB_hydrolase_fold"/>
</dbReference>
<dbReference type="InterPro" id="IPR036689">
    <property type="entry name" value="ESAT-6-like_sf"/>
</dbReference>
<dbReference type="Gene3D" id="1.10.287.1060">
    <property type="entry name" value="ESAT-6-like"/>
    <property type="match status" value="1"/>
</dbReference>
<feature type="domain" description="DUF1023" evidence="2">
    <location>
        <begin position="320"/>
        <end position="480"/>
    </location>
</feature>
<gene>
    <name evidence="3" type="ORF">ACFFQV_01195</name>
</gene>
<dbReference type="InterPro" id="IPR010427">
    <property type="entry name" value="DUF1023"/>
</dbReference>
<evidence type="ECO:0000313" key="4">
    <source>
        <dbReference type="Proteomes" id="UP001589667"/>
    </source>
</evidence>
<feature type="coiled-coil region" evidence="1">
    <location>
        <begin position="137"/>
        <end position="164"/>
    </location>
</feature>
<dbReference type="RefSeq" id="WP_157423697.1">
    <property type="nucleotide sequence ID" value="NZ_BAAANI010000008.1"/>
</dbReference>
<evidence type="ECO:0000313" key="3">
    <source>
        <dbReference type="EMBL" id="MFB9640891.1"/>
    </source>
</evidence>
<evidence type="ECO:0000256" key="1">
    <source>
        <dbReference type="SAM" id="Coils"/>
    </source>
</evidence>
<dbReference type="SUPFAM" id="SSF140453">
    <property type="entry name" value="EsxAB dimer-like"/>
    <property type="match status" value="1"/>
</dbReference>
<dbReference type="Proteomes" id="UP001589667">
    <property type="component" value="Unassembled WGS sequence"/>
</dbReference>
<keyword evidence="1" id="KW-0175">Coiled coil</keyword>
<organism evidence="3 4">
    <name type="scientific">Agromyces lapidis</name>
    <dbReference type="NCBI Taxonomy" id="279574"/>
    <lineage>
        <taxon>Bacteria</taxon>
        <taxon>Bacillati</taxon>
        <taxon>Actinomycetota</taxon>
        <taxon>Actinomycetes</taxon>
        <taxon>Micrococcales</taxon>
        <taxon>Microbacteriaceae</taxon>
        <taxon>Agromyces</taxon>
    </lineage>
</organism>
<evidence type="ECO:0000259" key="2">
    <source>
        <dbReference type="Pfam" id="PF06259"/>
    </source>
</evidence>
<dbReference type="EMBL" id="JBHMBL010000001">
    <property type="protein sequence ID" value="MFB9640891.1"/>
    <property type="molecule type" value="Genomic_DNA"/>
</dbReference>